<comment type="function">
    <text evidence="6">Component of the Dom34-Hbs1 complex, a complex that recognizes stalled ribosomes and triggers the No-Go Decay (NGD) pathway (PubMed:20890290). In the Dom34-Hbs1 complex, dom34 recognizes ribosomes stalled at the 3' end of an mRNA and engages stalled ribosomes by destabilizing mRNA in the mRNA channel. Following ribosome-binding, the Dom34-Hbs1 complex promotes the disassembly of stalled ribosomes, followed by degradation of damaged mRNAs as part of the NGD pathway.</text>
</comment>
<dbReference type="Gene3D" id="3.30.1330.30">
    <property type="match status" value="1"/>
</dbReference>
<dbReference type="SUPFAM" id="SSF53137">
    <property type="entry name" value="Translational machinery components"/>
    <property type="match status" value="1"/>
</dbReference>
<evidence type="ECO:0000256" key="1">
    <source>
        <dbReference type="ARBA" id="ARBA00001968"/>
    </source>
</evidence>
<dbReference type="GO" id="GO:0071025">
    <property type="term" value="P:RNA surveillance"/>
    <property type="evidence" value="ECO:0007669"/>
    <property type="project" value="InterPro"/>
</dbReference>
<name>A0A5E8BK38_9ASCO</name>
<dbReference type="Gene3D" id="2.30.30.870">
    <property type="entry name" value="Pelota, domain A"/>
    <property type="match status" value="1"/>
</dbReference>
<evidence type="ECO:0000313" key="8">
    <source>
        <dbReference type="EMBL" id="VVT49062.1"/>
    </source>
</evidence>
<dbReference type="GO" id="GO:0070481">
    <property type="term" value="P:nuclear-transcribed mRNA catabolic process, non-stop decay"/>
    <property type="evidence" value="ECO:0007669"/>
    <property type="project" value="InterPro"/>
</dbReference>
<dbReference type="PANTHER" id="PTHR10853:SF0">
    <property type="entry name" value="PROTEIN PELOTA HOMOLOG"/>
    <property type="match status" value="1"/>
</dbReference>
<dbReference type="SUPFAM" id="SSF159065">
    <property type="entry name" value="Dom34/Pelota N-terminal domain-like"/>
    <property type="match status" value="1"/>
</dbReference>
<dbReference type="InterPro" id="IPR005141">
    <property type="entry name" value="eRF1_2"/>
</dbReference>
<dbReference type="SUPFAM" id="SSF55315">
    <property type="entry name" value="L30e-like"/>
    <property type="match status" value="1"/>
</dbReference>
<dbReference type="InterPro" id="IPR042226">
    <property type="entry name" value="eFR1_2_sf"/>
</dbReference>
<dbReference type="SMART" id="SM01194">
    <property type="entry name" value="eRF1_1"/>
    <property type="match status" value="1"/>
</dbReference>
<keyword evidence="4 6" id="KW-0963">Cytoplasm</keyword>
<dbReference type="InterPro" id="IPR004405">
    <property type="entry name" value="TF_pelota"/>
</dbReference>
<dbReference type="EMBL" id="CABVLU010000002">
    <property type="protein sequence ID" value="VVT49062.1"/>
    <property type="molecule type" value="Genomic_DNA"/>
</dbReference>
<proteinExistence type="inferred from homology"/>
<dbReference type="FunFam" id="2.30.30.870:FF:000001">
    <property type="entry name" value="Protein pelota homolog"/>
    <property type="match status" value="1"/>
</dbReference>
<reference evidence="8 9" key="1">
    <citation type="submission" date="2019-09" db="EMBL/GenBank/DDBJ databases">
        <authorList>
            <person name="Brejova B."/>
        </authorList>
    </citation>
    <scope>NUCLEOTIDE SEQUENCE [LARGE SCALE GENOMIC DNA]</scope>
</reference>
<comment type="similarity">
    <text evidence="3 6">Belongs to the eukaryotic release factor 1 family. Pelota subfamily.</text>
</comment>
<keyword evidence="9" id="KW-1185">Reference proteome</keyword>
<feature type="domain" description="eRF1/Pelota-like N-terminal" evidence="7">
    <location>
        <begin position="1"/>
        <end position="128"/>
    </location>
</feature>
<dbReference type="InterPro" id="IPR005140">
    <property type="entry name" value="eRF1_Pelota-like_N"/>
</dbReference>
<dbReference type="Gene3D" id="3.30.420.60">
    <property type="entry name" value="eRF1 domain 2"/>
    <property type="match status" value="1"/>
</dbReference>
<keyword evidence="5 6" id="KW-0479">Metal-binding</keyword>
<protein>
    <recommendedName>
        <fullName evidence="6">Protein DOM34 homolog</fullName>
    </recommendedName>
</protein>
<dbReference type="AlphaFoldDB" id="A0A5E8BK38"/>
<dbReference type="Pfam" id="PF26356">
    <property type="entry name" value="Pelota_N"/>
    <property type="match status" value="1"/>
</dbReference>
<evidence type="ECO:0000256" key="5">
    <source>
        <dbReference type="ARBA" id="ARBA00022723"/>
    </source>
</evidence>
<evidence type="ECO:0000313" key="9">
    <source>
        <dbReference type="Proteomes" id="UP000398389"/>
    </source>
</evidence>
<dbReference type="InterPro" id="IPR005142">
    <property type="entry name" value="eRF1_3"/>
</dbReference>
<evidence type="ECO:0000256" key="2">
    <source>
        <dbReference type="ARBA" id="ARBA00004496"/>
    </source>
</evidence>
<organism evidence="8 9">
    <name type="scientific">Magnusiomyces paraingens</name>
    <dbReference type="NCBI Taxonomy" id="2606893"/>
    <lineage>
        <taxon>Eukaryota</taxon>
        <taxon>Fungi</taxon>
        <taxon>Dikarya</taxon>
        <taxon>Ascomycota</taxon>
        <taxon>Saccharomycotina</taxon>
        <taxon>Dipodascomycetes</taxon>
        <taxon>Dipodascales</taxon>
        <taxon>Dipodascaceae</taxon>
        <taxon>Magnusiomyces</taxon>
    </lineage>
</organism>
<dbReference type="GeneID" id="43580905"/>
<evidence type="ECO:0000256" key="4">
    <source>
        <dbReference type="ARBA" id="ARBA00022490"/>
    </source>
</evidence>
<dbReference type="GO" id="GO:0032790">
    <property type="term" value="P:ribosome disassembly"/>
    <property type="evidence" value="ECO:0007669"/>
    <property type="project" value="TreeGrafter"/>
</dbReference>
<dbReference type="GO" id="GO:0070966">
    <property type="term" value="P:nuclear-transcribed mRNA catabolic process, no-go decay"/>
    <property type="evidence" value="ECO:0007669"/>
    <property type="project" value="InterPro"/>
</dbReference>
<dbReference type="InterPro" id="IPR029064">
    <property type="entry name" value="Ribosomal_eL30-like_sf"/>
</dbReference>
<dbReference type="NCBIfam" id="TIGR00111">
    <property type="entry name" value="pelota"/>
    <property type="match status" value="1"/>
</dbReference>
<dbReference type="Proteomes" id="UP000398389">
    <property type="component" value="Unassembled WGS sequence"/>
</dbReference>
<comment type="subcellular location">
    <subcellularLocation>
        <location evidence="2 6">Cytoplasm</location>
    </subcellularLocation>
</comment>
<comment type="cofactor">
    <cofactor evidence="1 6">
        <name>a divalent metal cation</name>
        <dbReference type="ChEBI" id="CHEBI:60240"/>
    </cofactor>
</comment>
<dbReference type="FunFam" id="3.30.1330.30:FF:000008">
    <property type="entry name" value="Protein pelota homolog"/>
    <property type="match status" value="1"/>
</dbReference>
<dbReference type="InterPro" id="IPR058547">
    <property type="entry name" value="Pelota_N"/>
</dbReference>
<dbReference type="RefSeq" id="XP_031852696.1">
    <property type="nucleotide sequence ID" value="XM_031996805.1"/>
</dbReference>
<sequence length="384" mass="43070">MKITSSTVPEDYGHGSMVVVPQDADDMWTLYNHIHPGDVVEGTTTRKVIRKSDNSTYRKTIRAVLRVTKTDYDARSASLQIAGTFENEIEDVSPGAAHTLDVQVNRQLKITKDEWNKLEVDDLNDACDMDKRAELGAIIMEDGVAHVCIVTSNMTILKAKVEVSIPKKTAYESSIKKIGRAHERFFKQLYTVFSQSLPLDTLKALLIASPAFYATEFKNYLFEEAALKSDKRILRFKDKTVIAHASSGYLQSLKEVMKDPNVVSHLSSAKYGHQLQMLENFYTIMNRDDMRAWYGPKHVAKAVEMGAVDSLMVSDSLFRSDDVAERKEYIAMVEEVKNSGGSVEIFSSLHDAGQQLDDISGIAAILKFPLPELQDIESEDEDED</sequence>
<dbReference type="GO" id="GO:0005737">
    <property type="term" value="C:cytoplasm"/>
    <property type="evidence" value="ECO:0007669"/>
    <property type="project" value="UniProtKB-SubCell"/>
</dbReference>
<dbReference type="PANTHER" id="PTHR10853">
    <property type="entry name" value="PELOTA"/>
    <property type="match status" value="1"/>
</dbReference>
<dbReference type="GO" id="GO:0070651">
    <property type="term" value="P:nonfunctional rRNA decay"/>
    <property type="evidence" value="ECO:0007669"/>
    <property type="project" value="TreeGrafter"/>
</dbReference>
<dbReference type="OrthoDB" id="10249111at2759"/>
<evidence type="ECO:0000259" key="7">
    <source>
        <dbReference type="SMART" id="SM01194"/>
    </source>
</evidence>
<evidence type="ECO:0000256" key="3">
    <source>
        <dbReference type="ARBA" id="ARBA00009504"/>
    </source>
</evidence>
<dbReference type="InterPro" id="IPR038069">
    <property type="entry name" value="Pelota/DOM34_N"/>
</dbReference>
<dbReference type="Pfam" id="PF03465">
    <property type="entry name" value="eRF1_3"/>
    <property type="match status" value="1"/>
</dbReference>
<dbReference type="GO" id="GO:0046872">
    <property type="term" value="F:metal ion binding"/>
    <property type="evidence" value="ECO:0007669"/>
    <property type="project" value="UniProtKB-KW"/>
</dbReference>
<accession>A0A5E8BK38</accession>
<gene>
    <name evidence="8" type="ORF">SAPINGB_P002085</name>
</gene>
<evidence type="ECO:0000256" key="6">
    <source>
        <dbReference type="RuleBase" id="RU362019"/>
    </source>
</evidence>
<dbReference type="Pfam" id="PF03464">
    <property type="entry name" value="eRF1_2"/>
    <property type="match status" value="1"/>
</dbReference>